<dbReference type="eggNOG" id="ENOG502ZWU6">
    <property type="taxonomic scope" value="Bacteria"/>
</dbReference>
<evidence type="ECO:0000313" key="2">
    <source>
        <dbReference type="Proteomes" id="UP000051298"/>
    </source>
</evidence>
<sequence>MENLVEQVRHADGAAKAICQPMRASIDDLPERLRNDLTALGPLPMRTLTAFVDLGLSDAEIARYFDLPAASIAKLRAIWQLR</sequence>
<accession>A0A0P1EWT7</accession>
<name>A0A0P1EWT7_9RHOB</name>
<proteinExistence type="predicted"/>
<gene>
    <name evidence="1" type="ORF">THS5294_00779</name>
</gene>
<evidence type="ECO:0000313" key="1">
    <source>
        <dbReference type="EMBL" id="CUH59493.1"/>
    </source>
</evidence>
<organism evidence="1 2">
    <name type="scientific">Thalassobacter stenotrophicus</name>
    <dbReference type="NCBI Taxonomy" id="266809"/>
    <lineage>
        <taxon>Bacteria</taxon>
        <taxon>Pseudomonadati</taxon>
        <taxon>Pseudomonadota</taxon>
        <taxon>Alphaproteobacteria</taxon>
        <taxon>Rhodobacterales</taxon>
        <taxon>Roseobacteraceae</taxon>
        <taxon>Thalassobacter</taxon>
    </lineage>
</organism>
<dbReference type="AlphaFoldDB" id="A0A0P1EWT7"/>
<reference evidence="1 2" key="1">
    <citation type="submission" date="2015-09" db="EMBL/GenBank/DDBJ databases">
        <authorList>
            <consortium name="Swine Surveillance"/>
        </authorList>
    </citation>
    <scope>NUCLEOTIDE SEQUENCE [LARGE SCALE GENOMIC DNA]</scope>
    <source>
        <strain evidence="1 2">CECT 5294</strain>
    </source>
</reference>
<dbReference type="RefSeq" id="WP_058122688.1">
    <property type="nucleotide sequence ID" value="NZ_CYRX01000010.1"/>
</dbReference>
<protein>
    <submittedName>
        <fullName evidence="1">Uncharacterized protein</fullName>
    </submittedName>
</protein>
<dbReference type="EMBL" id="CYRX01000010">
    <property type="protein sequence ID" value="CUH59493.1"/>
    <property type="molecule type" value="Genomic_DNA"/>
</dbReference>
<dbReference type="Proteomes" id="UP000051298">
    <property type="component" value="Unassembled WGS sequence"/>
</dbReference>